<gene>
    <name evidence="1" type="ORF">KSB_37800</name>
</gene>
<evidence type="ECO:0000313" key="1">
    <source>
        <dbReference type="EMBL" id="GHO55305.1"/>
    </source>
</evidence>
<reference evidence="1 2" key="1">
    <citation type="journal article" date="2021" name="Int. J. Syst. Evol. Microbiol.">
        <title>Reticulibacter mediterranei gen. nov., sp. nov., within the new family Reticulibacteraceae fam. nov., and Ktedonospora formicarum gen. nov., sp. nov., Ktedonobacter robiniae sp. nov., Dictyobacter formicarum sp. nov. and Dictyobacter arantiisoli sp. nov., belonging to the class Ktedonobacteria.</title>
        <authorList>
            <person name="Yabe S."/>
            <person name="Zheng Y."/>
            <person name="Wang C.M."/>
            <person name="Sakai Y."/>
            <person name="Abe K."/>
            <person name="Yokota A."/>
            <person name="Donadio S."/>
            <person name="Cavaletti L."/>
            <person name="Monciardini P."/>
        </authorList>
    </citation>
    <scope>NUCLEOTIDE SEQUENCE [LARGE SCALE GENOMIC DNA]</scope>
    <source>
        <strain evidence="1 2">SOSP1-30</strain>
    </source>
</reference>
<dbReference type="RefSeq" id="WP_201371906.1">
    <property type="nucleotide sequence ID" value="NZ_BNJG01000001.1"/>
</dbReference>
<evidence type="ECO:0000313" key="2">
    <source>
        <dbReference type="Proteomes" id="UP000654345"/>
    </source>
</evidence>
<proteinExistence type="predicted"/>
<dbReference type="EMBL" id="BNJG01000001">
    <property type="protein sequence ID" value="GHO55305.1"/>
    <property type="molecule type" value="Genomic_DNA"/>
</dbReference>
<organism evidence="1 2">
    <name type="scientific">Ktedonobacter robiniae</name>
    <dbReference type="NCBI Taxonomy" id="2778365"/>
    <lineage>
        <taxon>Bacteria</taxon>
        <taxon>Bacillati</taxon>
        <taxon>Chloroflexota</taxon>
        <taxon>Ktedonobacteria</taxon>
        <taxon>Ktedonobacterales</taxon>
        <taxon>Ktedonobacteraceae</taxon>
        <taxon>Ktedonobacter</taxon>
    </lineage>
</organism>
<protein>
    <recommendedName>
        <fullName evidence="3">YbjN domain-containing protein</fullName>
    </recommendedName>
</protein>
<keyword evidence="2" id="KW-1185">Reference proteome</keyword>
<dbReference type="Proteomes" id="UP000654345">
    <property type="component" value="Unassembled WGS sequence"/>
</dbReference>
<comment type="caution">
    <text evidence="1">The sequence shown here is derived from an EMBL/GenBank/DDBJ whole genome shotgun (WGS) entry which is preliminary data.</text>
</comment>
<name>A0ABQ3URG9_9CHLR</name>
<evidence type="ECO:0008006" key="3">
    <source>
        <dbReference type="Google" id="ProtNLM"/>
    </source>
</evidence>
<sequence>MIVTPAYPIQAEQPQRSQENAPRGTYRTIRMLTQRVHDLMGVTFSGEDEYVVIACSENITATLALNFQTTFQMERPIQAVLVSYGKANPSGDGYIVIRWRGTVPESFFDQLDEHTKEIAYYMTFIAGPLDTCRAPWDGTTHA</sequence>
<accession>A0ABQ3URG9</accession>